<evidence type="ECO:0000313" key="2">
    <source>
        <dbReference type="EMBL" id="OIW31933.1"/>
    </source>
</evidence>
<dbReference type="InParanoid" id="A0A1J7IX95"/>
<organism evidence="2 3">
    <name type="scientific">Coniochaeta ligniaria NRRL 30616</name>
    <dbReference type="NCBI Taxonomy" id="1408157"/>
    <lineage>
        <taxon>Eukaryota</taxon>
        <taxon>Fungi</taxon>
        <taxon>Dikarya</taxon>
        <taxon>Ascomycota</taxon>
        <taxon>Pezizomycotina</taxon>
        <taxon>Sordariomycetes</taxon>
        <taxon>Sordariomycetidae</taxon>
        <taxon>Coniochaetales</taxon>
        <taxon>Coniochaetaceae</taxon>
        <taxon>Coniochaeta</taxon>
    </lineage>
</organism>
<accession>A0A1J7IX95</accession>
<dbReference type="EMBL" id="KV875095">
    <property type="protein sequence ID" value="OIW31933.1"/>
    <property type="molecule type" value="Genomic_DNA"/>
</dbReference>
<keyword evidence="3" id="KW-1185">Reference proteome</keyword>
<protein>
    <submittedName>
        <fullName evidence="2">Uncharacterized protein</fullName>
    </submittedName>
</protein>
<reference evidence="2 3" key="1">
    <citation type="submission" date="2016-10" db="EMBL/GenBank/DDBJ databases">
        <title>Draft genome sequence of Coniochaeta ligniaria NRRL30616, a lignocellulolytic fungus for bioabatement of inhibitors in plant biomass hydrolysates.</title>
        <authorList>
            <consortium name="DOE Joint Genome Institute"/>
            <person name="Jimenez D.J."/>
            <person name="Hector R.E."/>
            <person name="Riley R."/>
            <person name="Sun H."/>
            <person name="Grigoriev I.V."/>
            <person name="Van Elsas J.D."/>
            <person name="Nichols N.N."/>
        </authorList>
    </citation>
    <scope>NUCLEOTIDE SEQUENCE [LARGE SCALE GENOMIC DNA]</scope>
    <source>
        <strain evidence="2 3">NRRL 30616</strain>
    </source>
</reference>
<dbReference type="AlphaFoldDB" id="A0A1J7IX95"/>
<sequence length="387" mass="43430">MGVSKSNKAKERSQKAVSHPEPAQRPQAPGLHGRKSQHQRQELPEMPDPWLVAPTQAPLGIPSVDYNNMISDAQVSIWKSIKGLNFTTLPFLGFREMENLALAVDIPSDPDDFRDRVMDMIANILNSACYWSQRHRYHSACVSKLSFYADLRQEFYNRNLYWLEQRKHKKQADKVITCLKAVARLEVEVFMKVVEACMQARWSFLGNRMFAVNHPSNVRNADENVDQIASLLSDQMKSSFVLDSAEHSTAAAGQSGAQKHTEDRDLGLLHTKTDQDQTMTMTDEQGVVGKMSVDASPAEVRSEVTLPVTLASLFSLLASRTTLASGHPTDRESPEPLLISAVTCWVRLVDRQERRKKAQTAIWAKAYGKPAVDLSAAQQQNERDPED</sequence>
<feature type="region of interest" description="Disordered" evidence="1">
    <location>
        <begin position="1"/>
        <end position="43"/>
    </location>
</feature>
<name>A0A1J7IX95_9PEZI</name>
<evidence type="ECO:0000313" key="3">
    <source>
        <dbReference type="Proteomes" id="UP000182658"/>
    </source>
</evidence>
<proteinExistence type="predicted"/>
<evidence type="ECO:0000256" key="1">
    <source>
        <dbReference type="SAM" id="MobiDB-lite"/>
    </source>
</evidence>
<gene>
    <name evidence="2" type="ORF">CONLIGDRAFT_641703</name>
</gene>
<dbReference type="OrthoDB" id="10634456at2759"/>
<dbReference type="Proteomes" id="UP000182658">
    <property type="component" value="Unassembled WGS sequence"/>
</dbReference>